<protein>
    <submittedName>
        <fullName evidence="10">Uncharacterized protein</fullName>
    </submittedName>
</protein>
<evidence type="ECO:0000256" key="8">
    <source>
        <dbReference type="ARBA" id="ARBA00023242"/>
    </source>
</evidence>
<comment type="similarity">
    <text evidence="2">Belongs to the WD repeat ESC family.</text>
</comment>
<feature type="compositionally biased region" description="Polar residues" evidence="9">
    <location>
        <begin position="27"/>
        <end position="39"/>
    </location>
</feature>
<keyword evidence="5" id="KW-0677">Repeat</keyword>
<dbReference type="InterPro" id="IPR001680">
    <property type="entry name" value="WD40_rpt"/>
</dbReference>
<keyword evidence="7" id="KW-0804">Transcription</keyword>
<organism evidence="10 11">
    <name type="scientific">Owenia fusiformis</name>
    <name type="common">Polychaete worm</name>
    <dbReference type="NCBI Taxonomy" id="6347"/>
    <lineage>
        <taxon>Eukaryota</taxon>
        <taxon>Metazoa</taxon>
        <taxon>Spiralia</taxon>
        <taxon>Lophotrochozoa</taxon>
        <taxon>Annelida</taxon>
        <taxon>Polychaeta</taxon>
        <taxon>Sedentaria</taxon>
        <taxon>Canalipalpata</taxon>
        <taxon>Sabellida</taxon>
        <taxon>Oweniida</taxon>
        <taxon>Oweniidae</taxon>
        <taxon>Owenia</taxon>
    </lineage>
</organism>
<dbReference type="PROSITE" id="PS00678">
    <property type="entry name" value="WD_REPEATS_1"/>
    <property type="match status" value="1"/>
</dbReference>
<dbReference type="Proteomes" id="UP000749559">
    <property type="component" value="Unassembled WGS sequence"/>
</dbReference>
<evidence type="ECO:0000313" key="11">
    <source>
        <dbReference type="Proteomes" id="UP000749559"/>
    </source>
</evidence>
<dbReference type="Pfam" id="PF00400">
    <property type="entry name" value="WD40"/>
    <property type="match status" value="2"/>
</dbReference>
<evidence type="ECO:0000256" key="2">
    <source>
        <dbReference type="ARBA" id="ARBA00008075"/>
    </source>
</evidence>
<dbReference type="InterPro" id="IPR036322">
    <property type="entry name" value="WD40_repeat_dom_sf"/>
</dbReference>
<evidence type="ECO:0000313" key="10">
    <source>
        <dbReference type="EMBL" id="CAH1802592.1"/>
    </source>
</evidence>
<evidence type="ECO:0000256" key="3">
    <source>
        <dbReference type="ARBA" id="ARBA00022491"/>
    </source>
</evidence>
<reference evidence="10" key="1">
    <citation type="submission" date="2022-03" db="EMBL/GenBank/DDBJ databases">
        <authorList>
            <person name="Martin C."/>
        </authorList>
    </citation>
    <scope>NUCLEOTIDE SEQUENCE</scope>
</reference>
<accession>A0A8J1TP66</accession>
<evidence type="ECO:0000256" key="4">
    <source>
        <dbReference type="ARBA" id="ARBA00022574"/>
    </source>
</evidence>
<feature type="region of interest" description="Disordered" evidence="9">
    <location>
        <begin position="27"/>
        <end position="51"/>
    </location>
</feature>
<evidence type="ECO:0000256" key="1">
    <source>
        <dbReference type="ARBA" id="ARBA00004123"/>
    </source>
</evidence>
<dbReference type="InterPro" id="IPR019775">
    <property type="entry name" value="WD40_repeat_CS"/>
</dbReference>
<evidence type="ECO:0000256" key="9">
    <source>
        <dbReference type="SAM" id="MobiDB-lite"/>
    </source>
</evidence>
<keyword evidence="3" id="KW-0678">Repressor</keyword>
<dbReference type="GO" id="GO:0005634">
    <property type="term" value="C:nucleus"/>
    <property type="evidence" value="ECO:0007669"/>
    <property type="project" value="UniProtKB-SubCell"/>
</dbReference>
<dbReference type="SMART" id="SM00320">
    <property type="entry name" value="WD40"/>
    <property type="match status" value="6"/>
</dbReference>
<keyword evidence="11" id="KW-1185">Reference proteome</keyword>
<dbReference type="InterPro" id="IPR051243">
    <property type="entry name" value="PcG_WD-repeat"/>
</dbReference>
<dbReference type="PROSITE" id="PS50294">
    <property type="entry name" value="WD_REPEATS_REGION"/>
    <property type="match status" value="2"/>
</dbReference>
<dbReference type="SUPFAM" id="SSF50978">
    <property type="entry name" value="WD40 repeat-like"/>
    <property type="match status" value="1"/>
</dbReference>
<evidence type="ECO:0000256" key="5">
    <source>
        <dbReference type="ARBA" id="ARBA00022737"/>
    </source>
</evidence>
<dbReference type="InterPro" id="IPR015943">
    <property type="entry name" value="WD40/YVTN_repeat-like_dom_sf"/>
</dbReference>
<dbReference type="PANTHER" id="PTHR10253">
    <property type="entry name" value="POLYCOMB PROTEIN"/>
    <property type="match status" value="1"/>
</dbReference>
<dbReference type="PROSITE" id="PS50082">
    <property type="entry name" value="WD_REPEATS_2"/>
    <property type="match status" value="2"/>
</dbReference>
<comment type="caution">
    <text evidence="10">The sequence shown here is derived from an EMBL/GenBank/DDBJ whole genome shotgun (WGS) entry which is preliminary data.</text>
</comment>
<evidence type="ECO:0000256" key="6">
    <source>
        <dbReference type="ARBA" id="ARBA00023015"/>
    </source>
</evidence>
<keyword evidence="8" id="KW-0539">Nucleus</keyword>
<comment type="subcellular location">
    <subcellularLocation>
        <location evidence="1">Nucleus</location>
    </subcellularLocation>
</comment>
<sequence>MEVIDPASKEDSSIEDDDEISSFCSTFVDDTSRSGTPTQYGPRKGRGRGKYKNPKKNYKLSQFLKEDHGQPIFSVQFNWNINNKDREIFATVGGNRVTIYECSIDGSVKLLQAYCDADSEESFYTCAWTSEDVTGQPLLAVAGARGIIRLISPSTSQCIKNFGGHGNAVNELKFHPREPNILLSVSKDHALRLWNVKTDICIAVLGGVDGHRDEVLSADFNLEGNKIVSCGMDHSLKIWCIDKDYITEVIKKSYTYNDEKSDKPFPIVAHHYPDFSTRDIHRNYVDCCKWYGDFILSKSCENCIICWKPGELNDDKFSASNSKVTILHKFDYKECDIWYMRFSMDFFQRCLALGNQYGKVFVWDLDVDDPSLVRCTSLTHGKCTMPVRQTHFNKDGSTLLCVCDDATIWKWDRIR</sequence>
<keyword evidence="6" id="KW-0805">Transcription regulation</keyword>
<proteinExistence type="inferred from homology"/>
<dbReference type="EMBL" id="CAIIXF020000012">
    <property type="protein sequence ID" value="CAH1802592.1"/>
    <property type="molecule type" value="Genomic_DNA"/>
</dbReference>
<evidence type="ECO:0000256" key="7">
    <source>
        <dbReference type="ARBA" id="ARBA00023163"/>
    </source>
</evidence>
<name>A0A8J1TP66_OWEFU</name>
<keyword evidence="4" id="KW-0853">WD repeat</keyword>
<dbReference type="AlphaFoldDB" id="A0A8J1TP66"/>
<dbReference type="Gene3D" id="2.130.10.10">
    <property type="entry name" value="YVTN repeat-like/Quinoprotein amine dehydrogenase"/>
    <property type="match status" value="1"/>
</dbReference>
<dbReference type="FunFam" id="2.130.10.10:FF:000056">
    <property type="entry name" value="Polycomb protein eed"/>
    <property type="match status" value="1"/>
</dbReference>
<dbReference type="OrthoDB" id="7318948at2759"/>
<gene>
    <name evidence="10" type="ORF">OFUS_LOCUS26257</name>
</gene>